<dbReference type="AlphaFoldDB" id="A0A7C2K2J8"/>
<dbReference type="InterPro" id="IPR048503">
    <property type="entry name" value="NamZ_C"/>
</dbReference>
<dbReference type="InterPro" id="IPR008302">
    <property type="entry name" value="NamZ"/>
</dbReference>
<feature type="domain" description="Peptidoglycan beta-N-acetylmuramidase NamZ N-terminal" evidence="1">
    <location>
        <begin position="23"/>
        <end position="225"/>
    </location>
</feature>
<dbReference type="InterPro" id="IPR048502">
    <property type="entry name" value="NamZ_N"/>
</dbReference>
<evidence type="ECO:0000313" key="3">
    <source>
        <dbReference type="EMBL" id="HEN28127.1"/>
    </source>
</evidence>
<evidence type="ECO:0000259" key="1">
    <source>
        <dbReference type="Pfam" id="PF07075"/>
    </source>
</evidence>
<protein>
    <submittedName>
        <fullName evidence="3">DUF1343 domain-containing protein</fullName>
    </submittedName>
</protein>
<dbReference type="Pfam" id="PF20732">
    <property type="entry name" value="NamZ_C"/>
    <property type="match status" value="1"/>
</dbReference>
<dbReference type="Pfam" id="PF07075">
    <property type="entry name" value="NamZ_N"/>
    <property type="match status" value="1"/>
</dbReference>
<dbReference type="Gene3D" id="3.90.1150.140">
    <property type="match status" value="1"/>
</dbReference>
<accession>A0A7C2K2J8</accession>
<dbReference type="PANTHER" id="PTHR42915:SF1">
    <property type="entry name" value="PEPTIDOGLYCAN BETA-N-ACETYLMURAMIDASE NAMZ"/>
    <property type="match status" value="1"/>
</dbReference>
<name>A0A7C2K2J8_UNCW3</name>
<comment type="caution">
    <text evidence="3">The sequence shown here is derived from an EMBL/GenBank/DDBJ whole genome shotgun (WGS) entry which is preliminary data.</text>
</comment>
<gene>
    <name evidence="3" type="ORF">ENQ77_05645</name>
</gene>
<dbReference type="EMBL" id="DSOL01000157">
    <property type="protein sequence ID" value="HEN28127.1"/>
    <property type="molecule type" value="Genomic_DNA"/>
</dbReference>
<dbReference type="GO" id="GO:0033922">
    <property type="term" value="F:peptidoglycan beta-N-acetylmuramidase activity"/>
    <property type="evidence" value="ECO:0007669"/>
    <property type="project" value="InterPro"/>
</dbReference>
<sequence length="391" mass="45616">MSVNLGIDEIERKWPEELWGARVGLLVHQASVDSNLRYTWDVFLHSHFVKVRALFAPQHGLFGETQDNMIEWQDFEDPATGLPVYSLYGKSRKPLSYMLANIDGIVVDLQDVGSRYYTYIWTLYLLMESAMENRKFVVVLDRPNPIGGIEVEGPVLKEEFSSFVGLKPLPVRHGMTIGEIALLFKGEYLKDVELYVIKMENWKREYFWEDTGLEWINPSPNMPSPKTALLYPGMCLFEATNVSEGRGTTRPFEIIGAPFINPYELVETLKNFHLEGVYFRPLYFIPTFNKYAGEKCGGVQIHLKDRENFKPFKVAVTLIKVIKELYPQRFQWRRPPYEYEFEKLPIDILAGTSHLREALERKDSMESLESWWISESEAFDRMVRSKYLIYE</sequence>
<reference evidence="3" key="1">
    <citation type="journal article" date="2020" name="mSystems">
        <title>Genome- and Community-Level Interaction Insights into Carbon Utilization and Element Cycling Functions of Hydrothermarchaeota in Hydrothermal Sediment.</title>
        <authorList>
            <person name="Zhou Z."/>
            <person name="Liu Y."/>
            <person name="Xu W."/>
            <person name="Pan J."/>
            <person name="Luo Z.H."/>
            <person name="Li M."/>
        </authorList>
    </citation>
    <scope>NUCLEOTIDE SEQUENCE [LARGE SCALE GENOMIC DNA]</scope>
    <source>
        <strain evidence="3">SpSt-34</strain>
    </source>
</reference>
<dbReference type="Gene3D" id="3.40.50.12170">
    <property type="entry name" value="Uncharacterised protein PF07075, DUF1343"/>
    <property type="match status" value="1"/>
</dbReference>
<feature type="domain" description="Peptidoglycan beta-N-acetylmuramidase NamZ C-terminal" evidence="2">
    <location>
        <begin position="229"/>
        <end position="390"/>
    </location>
</feature>
<dbReference type="PANTHER" id="PTHR42915">
    <property type="entry name" value="HYPOTHETICAL 460 KDA PROTEIN IN FEUA-SIGW INTERGENIC REGION [PRECURSOR]"/>
    <property type="match status" value="1"/>
</dbReference>
<dbReference type="PIRSF" id="PIRSF016719">
    <property type="entry name" value="UCP016719"/>
    <property type="match status" value="1"/>
</dbReference>
<evidence type="ECO:0000259" key="2">
    <source>
        <dbReference type="Pfam" id="PF20732"/>
    </source>
</evidence>
<proteinExistence type="predicted"/>
<organism evidence="3">
    <name type="scientific">candidate division WOR-3 bacterium</name>
    <dbReference type="NCBI Taxonomy" id="2052148"/>
    <lineage>
        <taxon>Bacteria</taxon>
        <taxon>Bacteria division WOR-3</taxon>
    </lineage>
</organism>